<accession>A0A1E3QQB4</accession>
<dbReference type="Proteomes" id="UP000094336">
    <property type="component" value="Unassembled WGS sequence"/>
</dbReference>
<evidence type="ECO:0000259" key="4">
    <source>
        <dbReference type="Pfam" id="PF10447"/>
    </source>
</evidence>
<evidence type="ECO:0000256" key="3">
    <source>
        <dbReference type="ARBA" id="ARBA00022835"/>
    </source>
</evidence>
<comment type="subcellular location">
    <subcellularLocation>
        <location evidence="1">Nucleus</location>
        <location evidence="1">Nucleolus</location>
    </subcellularLocation>
</comment>
<organism evidence="5 6">
    <name type="scientific">Babjeviella inositovora NRRL Y-12698</name>
    <dbReference type="NCBI Taxonomy" id="984486"/>
    <lineage>
        <taxon>Eukaryota</taxon>
        <taxon>Fungi</taxon>
        <taxon>Dikarya</taxon>
        <taxon>Ascomycota</taxon>
        <taxon>Saccharomycotina</taxon>
        <taxon>Pichiomycetes</taxon>
        <taxon>Serinales incertae sedis</taxon>
        <taxon>Babjeviella</taxon>
    </lineage>
</organism>
<sequence>MSAIPEFAFPGQPLVPTYELVSTKQVKRFQAGKGTKLVKLEITKGHRLVEVPTIVATILGKVVVVEREAPETEEADNDALNVKTYVVSVLPKGQSVETVDLSAGLDDAIVSSNLPQEGDIILCRVTKLTLRQAFVEILAVEARGVVSKDGGVGHNGSGEVASGGGSGALTSSLATANTAPTHAIASDLGETFKGLIRSQDVRSTNRDAVKMIESFRPGDIVRALIISLGDGSNYYLSTARNDLGVVFAKAHSGAGGLMYAVDWQTMVCAQTGETELRKCAKPF</sequence>
<dbReference type="PANTHER" id="PTHR12686:SF8">
    <property type="entry name" value="EXOSOME COMPLEX COMPONENT CSL4"/>
    <property type="match status" value="1"/>
</dbReference>
<dbReference type="SUPFAM" id="SSF50249">
    <property type="entry name" value="Nucleic acid-binding proteins"/>
    <property type="match status" value="1"/>
</dbReference>
<dbReference type="OrthoDB" id="440760at2759"/>
<dbReference type="RefSeq" id="XP_018984475.1">
    <property type="nucleotide sequence ID" value="XM_019132849.1"/>
</dbReference>
<dbReference type="InterPro" id="IPR039771">
    <property type="entry name" value="Csl4"/>
</dbReference>
<dbReference type="GO" id="GO:0000467">
    <property type="term" value="P:exonucleolytic trimming to generate mature 3'-end of 5.8S rRNA from tricistronic rRNA transcript (SSU-rRNA, 5.8S rRNA, LSU-rRNA)"/>
    <property type="evidence" value="ECO:0007669"/>
    <property type="project" value="EnsemblFungi"/>
</dbReference>
<gene>
    <name evidence="5" type="ORF">BABINDRAFT_8742</name>
</gene>
<evidence type="ECO:0000256" key="1">
    <source>
        <dbReference type="ARBA" id="ARBA00004604"/>
    </source>
</evidence>
<dbReference type="GO" id="GO:0006397">
    <property type="term" value="P:mRNA processing"/>
    <property type="evidence" value="ECO:0007669"/>
    <property type="project" value="EnsemblFungi"/>
</dbReference>
<name>A0A1E3QQB4_9ASCO</name>
<dbReference type="EMBL" id="KV454433">
    <property type="protein sequence ID" value="ODQ79147.1"/>
    <property type="molecule type" value="Genomic_DNA"/>
</dbReference>
<dbReference type="STRING" id="984486.A0A1E3QQB4"/>
<dbReference type="Gene3D" id="2.40.50.140">
    <property type="entry name" value="Nucleic acid-binding proteins"/>
    <property type="match status" value="1"/>
</dbReference>
<dbReference type="GO" id="GO:0070481">
    <property type="term" value="P:nuclear-transcribed mRNA catabolic process, non-stop decay"/>
    <property type="evidence" value="ECO:0007669"/>
    <property type="project" value="EnsemblFungi"/>
</dbReference>
<dbReference type="AlphaFoldDB" id="A0A1E3QQB4"/>
<dbReference type="GO" id="GO:0071035">
    <property type="term" value="P:nuclear polyadenylation-dependent rRNA catabolic process"/>
    <property type="evidence" value="ECO:0007669"/>
    <property type="project" value="EnsemblFungi"/>
</dbReference>
<dbReference type="GO" id="GO:0003723">
    <property type="term" value="F:RNA binding"/>
    <property type="evidence" value="ECO:0007669"/>
    <property type="project" value="InterPro"/>
</dbReference>
<proteinExistence type="predicted"/>
<dbReference type="InterPro" id="IPR012340">
    <property type="entry name" value="NA-bd_OB-fold"/>
</dbReference>
<dbReference type="InterPro" id="IPR019495">
    <property type="entry name" value="EXOSC1_C"/>
</dbReference>
<reference evidence="6" key="1">
    <citation type="submission" date="2016-05" db="EMBL/GenBank/DDBJ databases">
        <title>Comparative genomics of biotechnologically important yeasts.</title>
        <authorList>
            <consortium name="DOE Joint Genome Institute"/>
            <person name="Riley R."/>
            <person name="Haridas S."/>
            <person name="Wolfe K.H."/>
            <person name="Lopes M.R."/>
            <person name="Hittinger C.T."/>
            <person name="Goker M."/>
            <person name="Salamov A."/>
            <person name="Wisecaver J."/>
            <person name="Long T.M."/>
            <person name="Aerts A.L."/>
            <person name="Barry K."/>
            <person name="Choi C."/>
            <person name="Clum A."/>
            <person name="Coughlan A.Y."/>
            <person name="Deshpande S."/>
            <person name="Douglass A.P."/>
            <person name="Hanson S.J."/>
            <person name="Klenk H.-P."/>
            <person name="Labutti K."/>
            <person name="Lapidus A."/>
            <person name="Lindquist E."/>
            <person name="Lipzen A."/>
            <person name="Meier-Kolthoff J.P."/>
            <person name="Ohm R.A."/>
            <person name="Otillar R.P."/>
            <person name="Pangilinan J."/>
            <person name="Peng Y."/>
            <person name="Rokas A."/>
            <person name="Rosa C.A."/>
            <person name="Scheuner C."/>
            <person name="Sibirny A.A."/>
            <person name="Slot J.C."/>
            <person name="Stielow J.B."/>
            <person name="Sun H."/>
            <person name="Kurtzman C.P."/>
            <person name="Blackwell M."/>
            <person name="Grigoriev I.V."/>
            <person name="Jeffries T.W."/>
        </authorList>
    </citation>
    <scope>NUCLEOTIDE SEQUENCE [LARGE SCALE GENOMIC DNA]</scope>
    <source>
        <strain evidence="6">NRRL Y-12698</strain>
    </source>
</reference>
<dbReference type="GeneID" id="30150702"/>
<dbReference type="Gene3D" id="2.40.50.880">
    <property type="match status" value="1"/>
</dbReference>
<evidence type="ECO:0000313" key="6">
    <source>
        <dbReference type="Proteomes" id="UP000094336"/>
    </source>
</evidence>
<dbReference type="Pfam" id="PF10447">
    <property type="entry name" value="EXOSC1"/>
    <property type="match status" value="1"/>
</dbReference>
<dbReference type="GO" id="GO:0071038">
    <property type="term" value="P:TRAMP-dependent tRNA surveillance pathway"/>
    <property type="evidence" value="ECO:0007669"/>
    <property type="project" value="EnsemblFungi"/>
</dbReference>
<dbReference type="GO" id="GO:0000176">
    <property type="term" value="C:nuclear exosome (RNase complex)"/>
    <property type="evidence" value="ECO:0007669"/>
    <property type="project" value="EnsemblFungi"/>
</dbReference>
<evidence type="ECO:0000256" key="2">
    <source>
        <dbReference type="ARBA" id="ARBA00022490"/>
    </source>
</evidence>
<feature type="domain" description="Exosome complex component CSL4 C-terminal" evidence="4">
    <location>
        <begin position="114"/>
        <end position="228"/>
    </location>
</feature>
<protein>
    <recommendedName>
        <fullName evidence="4">Exosome complex component CSL4 C-terminal domain-containing protein</fullName>
    </recommendedName>
</protein>
<dbReference type="PANTHER" id="PTHR12686">
    <property type="entry name" value="3'-5' EXORIBONUCLEASE CSL4-RELATED"/>
    <property type="match status" value="1"/>
</dbReference>
<dbReference type="GO" id="GO:0005730">
    <property type="term" value="C:nucleolus"/>
    <property type="evidence" value="ECO:0007669"/>
    <property type="project" value="UniProtKB-SubCell"/>
</dbReference>
<keyword evidence="6" id="KW-1185">Reference proteome</keyword>
<evidence type="ECO:0000313" key="5">
    <source>
        <dbReference type="EMBL" id="ODQ79147.1"/>
    </source>
</evidence>
<keyword evidence="2" id="KW-0963">Cytoplasm</keyword>
<keyword evidence="3" id="KW-0271">Exosome</keyword>
<dbReference type="GO" id="GO:0000177">
    <property type="term" value="C:cytoplasmic exosome (RNase complex)"/>
    <property type="evidence" value="ECO:0007669"/>
    <property type="project" value="EnsemblFungi"/>
</dbReference>